<dbReference type="EMBL" id="VIIS01001225">
    <property type="protein sequence ID" value="KAF0300860.1"/>
    <property type="molecule type" value="Genomic_DNA"/>
</dbReference>
<keyword evidence="3" id="KW-1185">Reference proteome</keyword>
<feature type="compositionally biased region" description="Pro residues" evidence="1">
    <location>
        <begin position="51"/>
        <end position="63"/>
    </location>
</feature>
<name>A0A6A4WB27_AMPAM</name>
<feature type="compositionally biased region" description="Low complexity" evidence="1">
    <location>
        <begin position="27"/>
        <end position="42"/>
    </location>
</feature>
<feature type="region of interest" description="Disordered" evidence="1">
    <location>
        <begin position="1"/>
        <end position="70"/>
    </location>
</feature>
<evidence type="ECO:0000256" key="1">
    <source>
        <dbReference type="SAM" id="MobiDB-lite"/>
    </source>
</evidence>
<reference evidence="2 3" key="1">
    <citation type="submission" date="2019-07" db="EMBL/GenBank/DDBJ databases">
        <title>Draft genome assembly of a fouling barnacle, Amphibalanus amphitrite (Darwin, 1854): The first reference genome for Thecostraca.</title>
        <authorList>
            <person name="Kim W."/>
        </authorList>
    </citation>
    <scope>NUCLEOTIDE SEQUENCE [LARGE SCALE GENOMIC DNA]</scope>
    <source>
        <strain evidence="2">SNU_AA5</strain>
        <tissue evidence="2">Soma without cirri and trophi</tissue>
    </source>
</reference>
<organism evidence="2 3">
    <name type="scientific">Amphibalanus amphitrite</name>
    <name type="common">Striped barnacle</name>
    <name type="synonym">Balanus amphitrite</name>
    <dbReference type="NCBI Taxonomy" id="1232801"/>
    <lineage>
        <taxon>Eukaryota</taxon>
        <taxon>Metazoa</taxon>
        <taxon>Ecdysozoa</taxon>
        <taxon>Arthropoda</taxon>
        <taxon>Crustacea</taxon>
        <taxon>Multicrustacea</taxon>
        <taxon>Cirripedia</taxon>
        <taxon>Thoracica</taxon>
        <taxon>Thoracicalcarea</taxon>
        <taxon>Balanomorpha</taxon>
        <taxon>Balanoidea</taxon>
        <taxon>Balanidae</taxon>
        <taxon>Amphibalaninae</taxon>
        <taxon>Amphibalanus</taxon>
    </lineage>
</organism>
<evidence type="ECO:0000313" key="2">
    <source>
        <dbReference type="EMBL" id="KAF0300860.1"/>
    </source>
</evidence>
<sequence length="307" mass="31286">MDSESETSGRVTPIFQTQVRFGRAEVPAAPAADGPGPAAPANRADRSPDEPGGPPDGPPPPLGHPDSPQYFIRRNIESLGLGASVAGPAGSTSLVSQPAVVGPPTDGGGDSEPDYLQASRHDREASAHLETLHRRLQRLAEPAEVRPLDRSAVDAMVQETIASLAAAPGGLGDPGAGSLVSVPCRGSDGGGAPSEAPTEATLDVRSVLSGTRLDENERQLAAELRPDSPTAWLVAVSQGDQRLQLVVPRLSRALIASLLSGDHETGADVTAGGHCHHETGADATAGGHCHHETGADATAGSPTLVHD</sequence>
<comment type="caution">
    <text evidence="2">The sequence shown here is derived from an EMBL/GenBank/DDBJ whole genome shotgun (WGS) entry which is preliminary data.</text>
</comment>
<dbReference type="AlphaFoldDB" id="A0A6A4WB27"/>
<protein>
    <submittedName>
        <fullName evidence="2">Uncharacterized protein</fullName>
    </submittedName>
</protein>
<feature type="region of interest" description="Disordered" evidence="1">
    <location>
        <begin position="286"/>
        <end position="307"/>
    </location>
</feature>
<feature type="region of interest" description="Disordered" evidence="1">
    <location>
        <begin position="82"/>
        <end position="124"/>
    </location>
</feature>
<evidence type="ECO:0000313" key="3">
    <source>
        <dbReference type="Proteomes" id="UP000440578"/>
    </source>
</evidence>
<feature type="compositionally biased region" description="Polar residues" evidence="1">
    <location>
        <begin position="1"/>
        <end position="19"/>
    </location>
</feature>
<accession>A0A6A4WB27</accession>
<dbReference type="Proteomes" id="UP000440578">
    <property type="component" value="Unassembled WGS sequence"/>
</dbReference>
<dbReference type="OrthoDB" id="6405314at2759"/>
<gene>
    <name evidence="2" type="ORF">FJT64_000344</name>
</gene>
<proteinExistence type="predicted"/>